<dbReference type="Pfam" id="PF14022">
    <property type="entry name" value="DUF4238"/>
    <property type="match status" value="1"/>
</dbReference>
<evidence type="ECO:0000313" key="1">
    <source>
        <dbReference type="EMBL" id="KKN97628.1"/>
    </source>
</evidence>
<comment type="caution">
    <text evidence="1">The sequence shown here is derived from an EMBL/GenBank/DDBJ whole genome shotgun (WGS) entry which is preliminary data.</text>
</comment>
<sequence length="339" mass="39559">MKPLHKANHYVPKLYLKQWATNGKIPTYRVLVPHENIPLWKEHFLRGIAFHQHLYTYMVGQEETDELERWLDQEFEAPAEEAIRRAVNHERMKPEHWKNLIRFAVAQDVRTPANLKAFLSRQQESLQALINQTVEDSVRKLEEAVEKGVKLPANKANFSDNFPFKVMVNRASDGNGAVAAKIILGRKLWLWVIRHHLTGTIEKINHSRWTIVHAPAGITWPTTDNPVIKLNFYNAEKYDFRGGWGAPKCDIFLPLSSKHLLHCSVGRRSWPRGSVLDKTSAAFIRKIIIEHADRFIFDKKRSDVHLIRPRVVSSEMFKKEQDVWQSWHREQSEAELSLY</sequence>
<name>A0A0F9XZ24_9ZZZZ</name>
<proteinExistence type="predicted"/>
<dbReference type="EMBL" id="LAZR01000056">
    <property type="protein sequence ID" value="KKN97628.1"/>
    <property type="molecule type" value="Genomic_DNA"/>
</dbReference>
<evidence type="ECO:0008006" key="2">
    <source>
        <dbReference type="Google" id="ProtNLM"/>
    </source>
</evidence>
<dbReference type="InterPro" id="IPR025332">
    <property type="entry name" value="DUF4238"/>
</dbReference>
<protein>
    <recommendedName>
        <fullName evidence="2">DUF4238 domain-containing protein</fullName>
    </recommendedName>
</protein>
<reference evidence="1" key="1">
    <citation type="journal article" date="2015" name="Nature">
        <title>Complex archaea that bridge the gap between prokaryotes and eukaryotes.</title>
        <authorList>
            <person name="Spang A."/>
            <person name="Saw J.H."/>
            <person name="Jorgensen S.L."/>
            <person name="Zaremba-Niedzwiedzka K."/>
            <person name="Martijn J."/>
            <person name="Lind A.E."/>
            <person name="van Eijk R."/>
            <person name="Schleper C."/>
            <person name="Guy L."/>
            <person name="Ettema T.J."/>
        </authorList>
    </citation>
    <scope>NUCLEOTIDE SEQUENCE</scope>
</reference>
<accession>A0A0F9XZ24</accession>
<dbReference type="AlphaFoldDB" id="A0A0F9XZ24"/>
<organism evidence="1">
    <name type="scientific">marine sediment metagenome</name>
    <dbReference type="NCBI Taxonomy" id="412755"/>
    <lineage>
        <taxon>unclassified sequences</taxon>
        <taxon>metagenomes</taxon>
        <taxon>ecological metagenomes</taxon>
    </lineage>
</organism>
<gene>
    <name evidence="1" type="ORF">LCGC14_0154400</name>
</gene>